<evidence type="ECO:0000259" key="1">
    <source>
        <dbReference type="Pfam" id="PF01968"/>
    </source>
</evidence>
<dbReference type="InterPro" id="IPR045079">
    <property type="entry name" value="Oxoprolinase-like"/>
</dbReference>
<name>A0AAD9V6S8_ACRCE</name>
<dbReference type="GO" id="GO:0016787">
    <property type="term" value="F:hydrolase activity"/>
    <property type="evidence" value="ECO:0007669"/>
    <property type="project" value="InterPro"/>
</dbReference>
<dbReference type="InterPro" id="IPR002821">
    <property type="entry name" value="Hydantoinase_A"/>
</dbReference>
<reference evidence="3" key="2">
    <citation type="journal article" date="2023" name="Science">
        <title>Genomic signatures of disease resistance in endangered staghorn corals.</title>
        <authorList>
            <person name="Vollmer S.V."/>
            <person name="Selwyn J.D."/>
            <person name="Despard B.A."/>
            <person name="Roesel C.L."/>
        </authorList>
    </citation>
    <scope>NUCLEOTIDE SEQUENCE</scope>
    <source>
        <strain evidence="3">K2</strain>
    </source>
</reference>
<accession>A0AAD9V6S8</accession>
<dbReference type="Pfam" id="PF05378">
    <property type="entry name" value="Hydant_A_N"/>
    <property type="match status" value="1"/>
</dbReference>
<organism evidence="3 4">
    <name type="scientific">Acropora cervicornis</name>
    <name type="common">Staghorn coral</name>
    <dbReference type="NCBI Taxonomy" id="6130"/>
    <lineage>
        <taxon>Eukaryota</taxon>
        <taxon>Metazoa</taxon>
        <taxon>Cnidaria</taxon>
        <taxon>Anthozoa</taxon>
        <taxon>Hexacorallia</taxon>
        <taxon>Scleractinia</taxon>
        <taxon>Astrocoeniina</taxon>
        <taxon>Acroporidae</taxon>
        <taxon>Acropora</taxon>
    </lineage>
</organism>
<dbReference type="Pfam" id="PF01968">
    <property type="entry name" value="Hydantoinase_A"/>
    <property type="match status" value="1"/>
</dbReference>
<evidence type="ECO:0000313" key="4">
    <source>
        <dbReference type="Proteomes" id="UP001249851"/>
    </source>
</evidence>
<feature type="non-terminal residue" evidence="3">
    <location>
        <position position="382"/>
    </location>
</feature>
<sequence>MSNIQWLYIGVDFGGTNTDAVVLRKKEVLCSAKVPTTEDVTSGISEAIQSALSQLPEEYRPNPTQQVARVNIGTTHFVNAVIQRKFLTKVAVLRLCGPATRAIPPLCDFPANLRNVFAGMHFFLNGGFQDDCSCITDVDEEEVKRIANKVHLAGIRNAVIVGVFSPASKKQEVQVAEIIRSAHPDMSVTLSYEVGLIGLLGWENAAVVNESLKPLSKKTVTAFFEALRTLGLKCPFYLTQNDGTIISAEQALHLPVLTFASGPTNSMRGAAFLSGVQDAIVIDIGGTTTDVGVLKGGFPRQASARVKIGGVNTNFQMPDVLSVGLGGGTVTEQTQEAITVGPSSVAALVFGGKIITSTDIAVAFGLCEIGDKERTKDIPEVI</sequence>
<feature type="domain" description="Hydantoinase/oxoprolinase N-terminal" evidence="2">
    <location>
        <begin position="9"/>
        <end position="181"/>
    </location>
</feature>
<dbReference type="Proteomes" id="UP001249851">
    <property type="component" value="Unassembled WGS sequence"/>
</dbReference>
<keyword evidence="4" id="KW-1185">Reference proteome</keyword>
<dbReference type="SUPFAM" id="SSF53067">
    <property type="entry name" value="Actin-like ATPase domain"/>
    <property type="match status" value="1"/>
</dbReference>
<gene>
    <name evidence="3" type="ORF">P5673_013647</name>
</gene>
<dbReference type="AlphaFoldDB" id="A0AAD9V6S8"/>
<dbReference type="Gene3D" id="3.30.420.40">
    <property type="match status" value="1"/>
</dbReference>
<dbReference type="InterPro" id="IPR043129">
    <property type="entry name" value="ATPase_NBD"/>
</dbReference>
<evidence type="ECO:0000259" key="2">
    <source>
        <dbReference type="Pfam" id="PF05378"/>
    </source>
</evidence>
<feature type="domain" description="Hydantoinase A/oxoprolinase" evidence="1">
    <location>
        <begin position="204"/>
        <end position="365"/>
    </location>
</feature>
<comment type="caution">
    <text evidence="3">The sequence shown here is derived from an EMBL/GenBank/DDBJ whole genome shotgun (WGS) entry which is preliminary data.</text>
</comment>
<dbReference type="InterPro" id="IPR008040">
    <property type="entry name" value="Hydant_A_N"/>
</dbReference>
<proteinExistence type="predicted"/>
<protein>
    <submittedName>
        <fullName evidence="3">D-/L-hydantoinase subunit A</fullName>
    </submittedName>
</protein>
<dbReference type="PANTHER" id="PTHR11365">
    <property type="entry name" value="5-OXOPROLINASE RELATED"/>
    <property type="match status" value="1"/>
</dbReference>
<dbReference type="PANTHER" id="PTHR11365:SF10">
    <property type="entry name" value="HYDANTOINASE_OXOPROLINASE"/>
    <property type="match status" value="1"/>
</dbReference>
<reference evidence="3" key="1">
    <citation type="journal article" date="2023" name="G3 (Bethesda)">
        <title>Whole genome assembly and annotation of the endangered Caribbean coral Acropora cervicornis.</title>
        <authorList>
            <person name="Selwyn J.D."/>
            <person name="Vollmer S.V."/>
        </authorList>
    </citation>
    <scope>NUCLEOTIDE SEQUENCE</scope>
    <source>
        <strain evidence="3">K2</strain>
    </source>
</reference>
<evidence type="ECO:0000313" key="3">
    <source>
        <dbReference type="EMBL" id="KAK2563284.1"/>
    </source>
</evidence>
<dbReference type="EMBL" id="JARQWQ010000026">
    <property type="protein sequence ID" value="KAK2563284.1"/>
    <property type="molecule type" value="Genomic_DNA"/>
</dbReference>